<reference evidence="2 3" key="1">
    <citation type="journal article" date="2016" name="Nat. Commun.">
        <title>Thousands of microbial genomes shed light on interconnected biogeochemical processes in an aquifer system.</title>
        <authorList>
            <person name="Anantharaman K."/>
            <person name="Brown C.T."/>
            <person name="Hug L.A."/>
            <person name="Sharon I."/>
            <person name="Castelle C.J."/>
            <person name="Probst A.J."/>
            <person name="Thomas B.C."/>
            <person name="Singh A."/>
            <person name="Wilkins M.J."/>
            <person name="Karaoz U."/>
            <person name="Brodie E.L."/>
            <person name="Williams K.H."/>
            <person name="Hubbard S.S."/>
            <person name="Banfield J.F."/>
        </authorList>
    </citation>
    <scope>NUCLEOTIDE SEQUENCE [LARGE SCALE GENOMIC DNA]</scope>
</reference>
<evidence type="ECO:0000313" key="3">
    <source>
        <dbReference type="Proteomes" id="UP000179001"/>
    </source>
</evidence>
<dbReference type="AlphaFoldDB" id="A0A1F5SXI7"/>
<dbReference type="Proteomes" id="UP000179001">
    <property type="component" value="Unassembled WGS sequence"/>
</dbReference>
<comment type="caution">
    <text evidence="2">The sequence shown here is derived from an EMBL/GenBank/DDBJ whole genome shotgun (WGS) entry which is preliminary data.</text>
</comment>
<dbReference type="STRING" id="1798002.A2478_00640"/>
<name>A0A1F5SXI7_9BACT</name>
<gene>
    <name evidence="2" type="ORF">A2478_00640</name>
</gene>
<accession>A0A1F5SXI7</accession>
<proteinExistence type="predicted"/>
<evidence type="ECO:0000313" key="2">
    <source>
        <dbReference type="EMBL" id="OGF30941.1"/>
    </source>
</evidence>
<feature type="compositionally biased region" description="Polar residues" evidence="1">
    <location>
        <begin position="292"/>
        <end position="317"/>
    </location>
</feature>
<evidence type="ECO:0000256" key="1">
    <source>
        <dbReference type="SAM" id="MobiDB-lite"/>
    </source>
</evidence>
<sequence>MAGESFFSAMMKAFWLGRSTPPVPVQRRLSTRQPTYFSPIKTSPEIFISQEIIPLILISAKAYAKIWYYIRSAMNLRDEEVSWFGTVDWDKKTHIMTIDDVFILKQNNTTMSTSIAPNALIEFWQSQPEEVTARIAFWGHYHPHGCTDPSPKDNEQLLEFADNNDFFIRGIFTADGKLCFTVMLTYDNKPNIIVMDAPWDHVDPSNFFDSSVQTQTEKDFADAVKTFVPPPNRRSRTHHIPPNDRRFVQATDPIIPPYASQNGTHDIKAYPLAGTIDHRLSPVIPTLPSAPITPTFTSPQRTGSATITFTSKPSLPSENHEQPEPSSPSDQSPVDTSEAPTSDEDPDTTTLEVN</sequence>
<organism evidence="2 3">
    <name type="scientific">Candidatus Falkowbacteria bacterium RIFOXYC2_FULL_36_12</name>
    <dbReference type="NCBI Taxonomy" id="1798002"/>
    <lineage>
        <taxon>Bacteria</taxon>
        <taxon>Candidatus Falkowiibacteriota</taxon>
    </lineage>
</organism>
<protein>
    <submittedName>
        <fullName evidence="2">Uncharacterized protein</fullName>
    </submittedName>
</protein>
<feature type="region of interest" description="Disordered" evidence="1">
    <location>
        <begin position="285"/>
        <end position="354"/>
    </location>
</feature>
<dbReference type="EMBL" id="MFGJ01000008">
    <property type="protein sequence ID" value="OGF30941.1"/>
    <property type="molecule type" value="Genomic_DNA"/>
</dbReference>